<sequence length="15" mass="1840">MSFQTKITVLFKYSF</sequence>
<name>A0A0A8YTL5_ARUDO</name>
<reference evidence="1" key="2">
    <citation type="journal article" date="2015" name="Data Brief">
        <title>Shoot transcriptome of the giant reed, Arundo donax.</title>
        <authorList>
            <person name="Barrero R.A."/>
            <person name="Guerrero F.D."/>
            <person name="Moolhuijzen P."/>
            <person name="Goolsby J.A."/>
            <person name="Tidwell J."/>
            <person name="Bellgard S.E."/>
            <person name="Bellgard M.I."/>
        </authorList>
    </citation>
    <scope>NUCLEOTIDE SEQUENCE</scope>
    <source>
        <tissue evidence="1">Shoot tissue taken approximately 20 cm above the soil surface</tissue>
    </source>
</reference>
<accession>A0A0A8YTL5</accession>
<evidence type="ECO:0000313" key="1">
    <source>
        <dbReference type="EMBL" id="JAD30404.1"/>
    </source>
</evidence>
<reference evidence="1" key="1">
    <citation type="submission" date="2014-09" db="EMBL/GenBank/DDBJ databases">
        <authorList>
            <person name="Magalhaes I.L.F."/>
            <person name="Oliveira U."/>
            <person name="Santos F.R."/>
            <person name="Vidigal T.H.D.A."/>
            <person name="Brescovit A.D."/>
            <person name="Santos A.J."/>
        </authorList>
    </citation>
    <scope>NUCLEOTIDE SEQUENCE</scope>
    <source>
        <tissue evidence="1">Shoot tissue taken approximately 20 cm above the soil surface</tissue>
    </source>
</reference>
<dbReference type="EMBL" id="GBRH01267491">
    <property type="protein sequence ID" value="JAD30404.1"/>
    <property type="molecule type" value="Transcribed_RNA"/>
</dbReference>
<organism evidence="1">
    <name type="scientific">Arundo donax</name>
    <name type="common">Giant reed</name>
    <name type="synonym">Donax arundinaceus</name>
    <dbReference type="NCBI Taxonomy" id="35708"/>
    <lineage>
        <taxon>Eukaryota</taxon>
        <taxon>Viridiplantae</taxon>
        <taxon>Streptophyta</taxon>
        <taxon>Embryophyta</taxon>
        <taxon>Tracheophyta</taxon>
        <taxon>Spermatophyta</taxon>
        <taxon>Magnoliopsida</taxon>
        <taxon>Liliopsida</taxon>
        <taxon>Poales</taxon>
        <taxon>Poaceae</taxon>
        <taxon>PACMAD clade</taxon>
        <taxon>Arundinoideae</taxon>
        <taxon>Arundineae</taxon>
        <taxon>Arundo</taxon>
    </lineage>
</organism>
<proteinExistence type="predicted"/>
<protein>
    <submittedName>
        <fullName evidence="1">Uncharacterized protein</fullName>
    </submittedName>
</protein>